<dbReference type="CDD" id="cd00756">
    <property type="entry name" value="MoaE"/>
    <property type="match status" value="1"/>
</dbReference>
<accession>A0A0R7K413</accession>
<dbReference type="EMBL" id="KP211915">
    <property type="protein sequence ID" value="AKQ06031.1"/>
    <property type="molecule type" value="Genomic_DNA"/>
</dbReference>
<evidence type="ECO:0000313" key="1">
    <source>
        <dbReference type="EMBL" id="AKQ06031.1"/>
    </source>
</evidence>
<dbReference type="InterPro" id="IPR036563">
    <property type="entry name" value="MoaE_sf"/>
</dbReference>
<protein>
    <submittedName>
        <fullName evidence="1">Molybdopterin converting factor, large subunit</fullName>
    </submittedName>
</protein>
<reference evidence="1" key="1">
    <citation type="submission" date="2014-11" db="EMBL/GenBank/DDBJ databases">
        <authorList>
            <person name="Tripathy S."/>
        </authorList>
    </citation>
    <scope>NUCLEOTIDE SEQUENCE</scope>
</reference>
<reference evidence="1" key="2">
    <citation type="journal article" date="2015" name="ISME J.">
        <title>A new class of marine Euryarchaeota group II from the Mediterranean deep chlorophyll maximum.</title>
        <authorList>
            <person name="Martin-Cuadrado A.B."/>
            <person name="Garcia-Heredia I."/>
            <person name="Molto A.G."/>
            <person name="Lopez-Ubeda R."/>
            <person name="Kimes N."/>
            <person name="Lopez-Garcia P."/>
            <person name="Moreira D."/>
            <person name="Rodriguez-Valera F."/>
        </authorList>
    </citation>
    <scope>NUCLEOTIDE SEQUENCE</scope>
</reference>
<sequence>MEKDKIIILVEKENLNPEKLRSVIDVDGCGSVVSFVGLTRGEDNAIKVKRLEFDAWENKLHEVLTDIARISIEKFDVKSVLIAHRTGIVEPSEPIVCIHVGSKHRAAGFKACSWLIDELKLQAPLWKKEVRSDGEIWKQGLG</sequence>
<dbReference type="GO" id="GO:0006777">
    <property type="term" value="P:Mo-molybdopterin cofactor biosynthetic process"/>
    <property type="evidence" value="ECO:0007669"/>
    <property type="project" value="InterPro"/>
</dbReference>
<dbReference type="SUPFAM" id="SSF54690">
    <property type="entry name" value="Molybdopterin synthase subunit MoaE"/>
    <property type="match status" value="1"/>
</dbReference>
<name>A0A0R7K413_9ARCH</name>
<dbReference type="InterPro" id="IPR003448">
    <property type="entry name" value="Mopterin_biosynth_MoaE"/>
</dbReference>
<dbReference type="AlphaFoldDB" id="A0A0R7K413"/>
<dbReference type="Pfam" id="PF02391">
    <property type="entry name" value="MoaE"/>
    <property type="match status" value="1"/>
</dbReference>
<organism evidence="1">
    <name type="scientific">uncultured Poseidoniia archaeon</name>
    <dbReference type="NCBI Taxonomy" id="1697135"/>
    <lineage>
        <taxon>Archaea</taxon>
        <taxon>Methanobacteriati</taxon>
        <taxon>Thermoplasmatota</taxon>
        <taxon>Candidatus Poseidoniia</taxon>
        <taxon>environmental samples</taxon>
    </lineage>
</organism>
<dbReference type="Gene3D" id="3.90.1170.40">
    <property type="entry name" value="Molybdopterin biosynthesis MoaE subunit"/>
    <property type="match status" value="1"/>
</dbReference>
<proteinExistence type="predicted"/>
<dbReference type="PANTHER" id="PTHR23404">
    <property type="entry name" value="MOLYBDOPTERIN SYNTHASE RELATED"/>
    <property type="match status" value="1"/>
</dbReference>